<sequence>MQARASWSSSPFFSALTVLYKVLNWGLPWSNTHEICINPSCQSFCFLFLSRFHTHFG</sequence>
<protein>
    <submittedName>
        <fullName evidence="1">Uncharacterized protein</fullName>
    </submittedName>
</protein>
<proteinExistence type="predicted"/>
<comment type="caution">
    <text evidence="1">The sequence shown here is derived from an EMBL/GenBank/DDBJ whole genome shotgun (WGS) entry which is preliminary data.</text>
</comment>
<evidence type="ECO:0000313" key="1">
    <source>
        <dbReference type="EMBL" id="KAF9520784.1"/>
    </source>
</evidence>
<name>A0A9P6BB56_9AGAM</name>
<dbReference type="EMBL" id="MU128910">
    <property type="protein sequence ID" value="KAF9520784.1"/>
    <property type="molecule type" value="Genomic_DNA"/>
</dbReference>
<accession>A0A9P6BB56</accession>
<dbReference type="Proteomes" id="UP000886523">
    <property type="component" value="Unassembled WGS sequence"/>
</dbReference>
<evidence type="ECO:0000313" key="2">
    <source>
        <dbReference type="Proteomes" id="UP000886523"/>
    </source>
</evidence>
<keyword evidence="2" id="KW-1185">Reference proteome</keyword>
<organism evidence="1 2">
    <name type="scientific">Hydnum rufescens UP504</name>
    <dbReference type="NCBI Taxonomy" id="1448309"/>
    <lineage>
        <taxon>Eukaryota</taxon>
        <taxon>Fungi</taxon>
        <taxon>Dikarya</taxon>
        <taxon>Basidiomycota</taxon>
        <taxon>Agaricomycotina</taxon>
        <taxon>Agaricomycetes</taxon>
        <taxon>Cantharellales</taxon>
        <taxon>Hydnaceae</taxon>
        <taxon>Hydnum</taxon>
    </lineage>
</organism>
<reference evidence="1" key="1">
    <citation type="journal article" date="2020" name="Nat. Commun.">
        <title>Large-scale genome sequencing of mycorrhizal fungi provides insights into the early evolution of symbiotic traits.</title>
        <authorList>
            <person name="Miyauchi S."/>
            <person name="Kiss E."/>
            <person name="Kuo A."/>
            <person name="Drula E."/>
            <person name="Kohler A."/>
            <person name="Sanchez-Garcia M."/>
            <person name="Morin E."/>
            <person name="Andreopoulos B."/>
            <person name="Barry K.W."/>
            <person name="Bonito G."/>
            <person name="Buee M."/>
            <person name="Carver A."/>
            <person name="Chen C."/>
            <person name="Cichocki N."/>
            <person name="Clum A."/>
            <person name="Culley D."/>
            <person name="Crous P.W."/>
            <person name="Fauchery L."/>
            <person name="Girlanda M."/>
            <person name="Hayes R.D."/>
            <person name="Keri Z."/>
            <person name="LaButti K."/>
            <person name="Lipzen A."/>
            <person name="Lombard V."/>
            <person name="Magnuson J."/>
            <person name="Maillard F."/>
            <person name="Murat C."/>
            <person name="Nolan M."/>
            <person name="Ohm R.A."/>
            <person name="Pangilinan J."/>
            <person name="Pereira M.F."/>
            <person name="Perotto S."/>
            <person name="Peter M."/>
            <person name="Pfister S."/>
            <person name="Riley R."/>
            <person name="Sitrit Y."/>
            <person name="Stielow J.B."/>
            <person name="Szollosi G."/>
            <person name="Zifcakova L."/>
            <person name="Stursova M."/>
            <person name="Spatafora J.W."/>
            <person name="Tedersoo L."/>
            <person name="Vaario L.M."/>
            <person name="Yamada A."/>
            <person name="Yan M."/>
            <person name="Wang P."/>
            <person name="Xu J."/>
            <person name="Bruns T."/>
            <person name="Baldrian P."/>
            <person name="Vilgalys R."/>
            <person name="Dunand C."/>
            <person name="Henrissat B."/>
            <person name="Grigoriev I.V."/>
            <person name="Hibbett D."/>
            <person name="Nagy L.G."/>
            <person name="Martin F.M."/>
        </authorList>
    </citation>
    <scope>NUCLEOTIDE SEQUENCE</scope>
    <source>
        <strain evidence="1">UP504</strain>
    </source>
</reference>
<gene>
    <name evidence="1" type="ORF">BS47DRAFT_1335472</name>
</gene>
<dbReference type="AlphaFoldDB" id="A0A9P6BB56"/>